<evidence type="ECO:0000313" key="1">
    <source>
        <dbReference type="EMBL" id="MDY0406129.1"/>
    </source>
</evidence>
<proteinExistence type="predicted"/>
<evidence type="ECO:0000313" key="2">
    <source>
        <dbReference type="Proteomes" id="UP001228376"/>
    </source>
</evidence>
<sequence>MKKRYKILILAFAVILLVIGYRKYCFSFSSLGEGTYFKGPIESPHGRYTADSYYKNYGGAAGGAVVWVTITDHRNDKTTTIYYGDGKDNFRIKWKDENNIYIENDDGPDYPESDRSATLEVGKEIYDESGRACMSWRMKDEYETCYQHE</sequence>
<protein>
    <submittedName>
        <fullName evidence="1">DUF5412 family protein</fullName>
    </submittedName>
</protein>
<dbReference type="EMBL" id="JAROCA020000001">
    <property type="protein sequence ID" value="MDY0406129.1"/>
    <property type="molecule type" value="Genomic_DNA"/>
</dbReference>
<dbReference type="Proteomes" id="UP001228376">
    <property type="component" value="Unassembled WGS sequence"/>
</dbReference>
<gene>
    <name evidence="1" type="ORF">P5G51_012670</name>
</gene>
<name>A0ABU5CIG0_9BACI</name>
<dbReference type="RefSeq" id="WP_306066154.1">
    <property type="nucleotide sequence ID" value="NZ_JAROCA020000001.1"/>
</dbReference>
<reference evidence="1 2" key="1">
    <citation type="submission" date="2023-10" db="EMBL/GenBank/DDBJ databases">
        <title>179-bfca-hs.</title>
        <authorList>
            <person name="Miliotis G."/>
            <person name="Sengupta P."/>
            <person name="Hameed A."/>
            <person name="Chuvochina M."/>
            <person name="Mcdonagh F."/>
            <person name="Simpson A.C."/>
            <person name="Singh N.K."/>
            <person name="Rekha P.D."/>
            <person name="Raman K."/>
            <person name="Hugenholtz P."/>
            <person name="Venkateswaran K."/>
        </authorList>
    </citation>
    <scope>NUCLEOTIDE SEQUENCE [LARGE SCALE GENOMIC DNA]</scope>
    <source>
        <strain evidence="1 2">179-BFC-A-HS</strain>
    </source>
</reference>
<dbReference type="Pfam" id="PF17428">
    <property type="entry name" value="DUF5412"/>
    <property type="match status" value="1"/>
</dbReference>
<comment type="caution">
    <text evidence="1">The sequence shown here is derived from an EMBL/GenBank/DDBJ whole genome shotgun (WGS) entry which is preliminary data.</text>
</comment>
<keyword evidence="2" id="KW-1185">Reference proteome</keyword>
<dbReference type="InterPro" id="IPR035406">
    <property type="entry name" value="DUF5412"/>
</dbReference>
<organism evidence="1 2">
    <name type="scientific">Tigheibacillus jepli</name>
    <dbReference type="NCBI Taxonomy" id="3035914"/>
    <lineage>
        <taxon>Bacteria</taxon>
        <taxon>Bacillati</taxon>
        <taxon>Bacillota</taxon>
        <taxon>Bacilli</taxon>
        <taxon>Bacillales</taxon>
        <taxon>Bacillaceae</taxon>
        <taxon>Tigheibacillus</taxon>
    </lineage>
</organism>
<accession>A0ABU5CIG0</accession>